<evidence type="ECO:0000256" key="2">
    <source>
        <dbReference type="ARBA" id="ARBA00005369"/>
    </source>
</evidence>
<dbReference type="RefSeq" id="WP_144004017.1">
    <property type="nucleotide sequence ID" value="NZ_CP040916.1"/>
</dbReference>
<evidence type="ECO:0000256" key="7">
    <source>
        <dbReference type="ARBA" id="ARBA00022679"/>
    </source>
</evidence>
<dbReference type="SUPFAM" id="SSF53335">
    <property type="entry name" value="S-adenosyl-L-methionine-dependent methyltransferases"/>
    <property type="match status" value="1"/>
</dbReference>
<dbReference type="PANTHER" id="PTHR11579:SF0">
    <property type="entry name" value="PROTEIN-L-ISOASPARTATE(D-ASPARTATE) O-METHYLTRANSFERASE"/>
    <property type="match status" value="1"/>
</dbReference>
<dbReference type="CDD" id="cd02440">
    <property type="entry name" value="AdoMet_MTases"/>
    <property type="match status" value="1"/>
</dbReference>
<evidence type="ECO:0000256" key="5">
    <source>
        <dbReference type="ARBA" id="ARBA00022490"/>
    </source>
</evidence>
<accession>A0A516R906</accession>
<gene>
    <name evidence="13" type="ORF">FH965_17515</name>
</gene>
<dbReference type="EC" id="2.1.1.77" evidence="3"/>
<keyword evidence="6 13" id="KW-0489">Methyltransferase</keyword>
<dbReference type="EMBL" id="CP040916">
    <property type="protein sequence ID" value="QDQ12150.1"/>
    <property type="molecule type" value="Genomic_DNA"/>
</dbReference>
<keyword evidence="8" id="KW-0949">S-adenosyl-L-methionine</keyword>
<dbReference type="GO" id="GO:0005737">
    <property type="term" value="C:cytoplasm"/>
    <property type="evidence" value="ECO:0007669"/>
    <property type="project" value="UniProtKB-SubCell"/>
</dbReference>
<evidence type="ECO:0000313" key="13">
    <source>
        <dbReference type="EMBL" id="QDQ12150.1"/>
    </source>
</evidence>
<keyword evidence="7 13" id="KW-0808">Transferase</keyword>
<dbReference type="PANTHER" id="PTHR11579">
    <property type="entry name" value="PROTEIN-L-ISOASPARTATE O-METHYLTRANSFERASE"/>
    <property type="match status" value="1"/>
</dbReference>
<evidence type="ECO:0000256" key="9">
    <source>
        <dbReference type="ARBA" id="ARBA00030757"/>
    </source>
</evidence>
<dbReference type="AlphaFoldDB" id="A0A516R906"/>
<comment type="subcellular location">
    <subcellularLocation>
        <location evidence="1">Cytoplasm</location>
    </subcellularLocation>
</comment>
<sequence length="376" mass="41519">MTLFHPWQEHAARLADAVTHPRSRWRDAVRFTPRHLFVPRWWWAEATGALLADGPETPGRWLRAAYSDLTLVTRLGTVHADHAKPDDHPAWRPTSSSTLPSLVVNMFRHARPEEGMDILDVGTGSGYGTALLCHRFGDRHVTSVDVDPYLTSAARARLADTGYQPHVATVDASRPLPGTYDRIIATVSVPLPGIPTSWLTALRPGGRLVTTIAGTSLIIGADKSPDGGATGRVERDWAGFMTTRHAPDYPPSLLSQLPRARDEDGDTVTTGRYPVLNVDDAWDVRTRLTLAVPGIETHFEEHRDQRTAWLLHPDGSWARAEGRPGDAPIVHQSGPKRLWDQLEAIRHELNTTGYIGLYGACVRIDPDGTCHINQDD</sequence>
<comment type="similarity">
    <text evidence="2">Belongs to the methyltransferase superfamily. L-isoaspartyl/D-aspartyl protein methyltransferase family.</text>
</comment>
<dbReference type="InterPro" id="IPR029063">
    <property type="entry name" value="SAM-dependent_MTases_sf"/>
</dbReference>
<dbReference type="Pfam" id="PF01135">
    <property type="entry name" value="PCMT"/>
    <property type="match status" value="1"/>
</dbReference>
<reference evidence="13 14" key="1">
    <citation type="journal article" date="2019" name="J. Ind. Microbiol. Biotechnol.">
        <title>The complete genomic sequence of Streptomyces spectabilis NRRL-2792 and identification of secondary metabolite biosynthetic gene clusters.</title>
        <authorList>
            <person name="Sinha A."/>
            <person name="Phillips-Salemka S."/>
            <person name="Niraula T.A."/>
            <person name="Short K.A."/>
            <person name="Niraula N.P."/>
        </authorList>
    </citation>
    <scope>NUCLEOTIDE SEQUENCE [LARGE SCALE GENOMIC DNA]</scope>
    <source>
        <strain evidence="13 14">NRRL 2792</strain>
    </source>
</reference>
<dbReference type="GO" id="GO:0032259">
    <property type="term" value="P:methylation"/>
    <property type="evidence" value="ECO:0007669"/>
    <property type="project" value="UniProtKB-KW"/>
</dbReference>
<evidence type="ECO:0000256" key="3">
    <source>
        <dbReference type="ARBA" id="ARBA00011890"/>
    </source>
</evidence>
<evidence type="ECO:0000256" key="10">
    <source>
        <dbReference type="ARBA" id="ARBA00031323"/>
    </source>
</evidence>
<evidence type="ECO:0000256" key="1">
    <source>
        <dbReference type="ARBA" id="ARBA00004496"/>
    </source>
</evidence>
<keyword evidence="5" id="KW-0963">Cytoplasm</keyword>
<dbReference type="GO" id="GO:0004719">
    <property type="term" value="F:protein-L-isoaspartate (D-aspartate) O-methyltransferase activity"/>
    <property type="evidence" value="ECO:0007669"/>
    <property type="project" value="UniProtKB-EC"/>
</dbReference>
<evidence type="ECO:0000256" key="11">
    <source>
        <dbReference type="ARBA" id="ARBA00031350"/>
    </source>
</evidence>
<evidence type="ECO:0000256" key="8">
    <source>
        <dbReference type="ARBA" id="ARBA00022691"/>
    </source>
</evidence>
<evidence type="ECO:0000256" key="12">
    <source>
        <dbReference type="SAM" id="MobiDB-lite"/>
    </source>
</evidence>
<feature type="region of interest" description="Disordered" evidence="12">
    <location>
        <begin position="249"/>
        <end position="268"/>
    </location>
</feature>
<dbReference type="Gene3D" id="3.40.50.150">
    <property type="entry name" value="Vaccinia Virus protein VP39"/>
    <property type="match status" value="1"/>
</dbReference>
<dbReference type="InterPro" id="IPR000682">
    <property type="entry name" value="PCMT"/>
</dbReference>
<protein>
    <recommendedName>
        <fullName evidence="4">Protein-L-isoaspartate O-methyltransferase</fullName>
        <ecNumber evidence="3">2.1.1.77</ecNumber>
    </recommendedName>
    <alternativeName>
        <fullName evidence="11">L-isoaspartyl protein carboxyl methyltransferase</fullName>
    </alternativeName>
    <alternativeName>
        <fullName evidence="9">Protein L-isoaspartyl methyltransferase</fullName>
    </alternativeName>
    <alternativeName>
        <fullName evidence="10">Protein-beta-aspartate methyltransferase</fullName>
    </alternativeName>
</protein>
<proteinExistence type="inferred from homology"/>
<dbReference type="Proteomes" id="UP000316806">
    <property type="component" value="Chromosome"/>
</dbReference>
<organism evidence="13 14">
    <name type="scientific">Streptomyces spectabilis</name>
    <dbReference type="NCBI Taxonomy" id="68270"/>
    <lineage>
        <taxon>Bacteria</taxon>
        <taxon>Bacillati</taxon>
        <taxon>Actinomycetota</taxon>
        <taxon>Actinomycetes</taxon>
        <taxon>Kitasatosporales</taxon>
        <taxon>Streptomycetaceae</taxon>
        <taxon>Streptomyces</taxon>
    </lineage>
</organism>
<evidence type="ECO:0000313" key="14">
    <source>
        <dbReference type="Proteomes" id="UP000316806"/>
    </source>
</evidence>
<name>A0A516R906_STRST</name>
<evidence type="ECO:0000256" key="6">
    <source>
        <dbReference type="ARBA" id="ARBA00022603"/>
    </source>
</evidence>
<evidence type="ECO:0000256" key="4">
    <source>
        <dbReference type="ARBA" id="ARBA00013346"/>
    </source>
</evidence>